<gene>
    <name evidence="2" type="ORF">DILT_LOCUS11280</name>
</gene>
<keyword evidence="1" id="KW-0732">Signal</keyword>
<dbReference type="EMBL" id="UYRU01062557">
    <property type="protein sequence ID" value="VDN15449.1"/>
    <property type="molecule type" value="Genomic_DNA"/>
</dbReference>
<evidence type="ECO:0000313" key="2">
    <source>
        <dbReference type="EMBL" id="VDN15449.1"/>
    </source>
</evidence>
<proteinExistence type="predicted"/>
<accession>A0A3P7P4M9</accession>
<feature type="chain" id="PRO_5018316866" evidence="1">
    <location>
        <begin position="22"/>
        <end position="53"/>
    </location>
</feature>
<dbReference type="AlphaFoldDB" id="A0A3P7P4M9"/>
<reference evidence="2 3" key="1">
    <citation type="submission" date="2018-11" db="EMBL/GenBank/DDBJ databases">
        <authorList>
            <consortium name="Pathogen Informatics"/>
        </authorList>
    </citation>
    <scope>NUCLEOTIDE SEQUENCE [LARGE SCALE GENOMIC DNA]</scope>
</reference>
<evidence type="ECO:0000256" key="1">
    <source>
        <dbReference type="SAM" id="SignalP"/>
    </source>
</evidence>
<dbReference type="Proteomes" id="UP000281553">
    <property type="component" value="Unassembled WGS sequence"/>
</dbReference>
<protein>
    <submittedName>
        <fullName evidence="2">Uncharacterized protein</fullName>
    </submittedName>
</protein>
<keyword evidence="3" id="KW-1185">Reference proteome</keyword>
<organism evidence="2 3">
    <name type="scientific">Dibothriocephalus latus</name>
    <name type="common">Fish tapeworm</name>
    <name type="synonym">Diphyllobothrium latum</name>
    <dbReference type="NCBI Taxonomy" id="60516"/>
    <lineage>
        <taxon>Eukaryota</taxon>
        <taxon>Metazoa</taxon>
        <taxon>Spiralia</taxon>
        <taxon>Lophotrochozoa</taxon>
        <taxon>Platyhelminthes</taxon>
        <taxon>Cestoda</taxon>
        <taxon>Eucestoda</taxon>
        <taxon>Diphyllobothriidea</taxon>
        <taxon>Diphyllobothriidae</taxon>
        <taxon>Dibothriocephalus</taxon>
    </lineage>
</organism>
<sequence length="53" mass="6349">MLRRLPQMLLLLLRRLPSTLTLTLQTRLVSRLRHQKTQKVISQQTRTQSLPER</sequence>
<feature type="signal peptide" evidence="1">
    <location>
        <begin position="1"/>
        <end position="21"/>
    </location>
</feature>
<evidence type="ECO:0000313" key="3">
    <source>
        <dbReference type="Proteomes" id="UP000281553"/>
    </source>
</evidence>
<name>A0A3P7P4M9_DIBLA</name>